<evidence type="ECO:0000313" key="1">
    <source>
        <dbReference type="EMBL" id="CAF1953189.1"/>
    </source>
</evidence>
<evidence type="ECO:0000313" key="2">
    <source>
        <dbReference type="EMBL" id="CAF5037262.1"/>
    </source>
</evidence>
<evidence type="ECO:0000313" key="4">
    <source>
        <dbReference type="Proteomes" id="UP000663824"/>
    </source>
</evidence>
<dbReference type="Proteomes" id="UP000676336">
    <property type="component" value="Unassembled WGS sequence"/>
</dbReference>
<dbReference type="EMBL" id="CAJNRE010001687">
    <property type="protein sequence ID" value="CAF1953189.1"/>
    <property type="molecule type" value="Genomic_DNA"/>
</dbReference>
<name>A0A816M7W7_9BILA</name>
<organism evidence="1 4">
    <name type="scientific">Rotaria magnacalcarata</name>
    <dbReference type="NCBI Taxonomy" id="392030"/>
    <lineage>
        <taxon>Eukaryota</taxon>
        <taxon>Metazoa</taxon>
        <taxon>Spiralia</taxon>
        <taxon>Gnathifera</taxon>
        <taxon>Rotifera</taxon>
        <taxon>Eurotatoria</taxon>
        <taxon>Bdelloidea</taxon>
        <taxon>Philodinida</taxon>
        <taxon>Philodinidae</taxon>
        <taxon>Rotaria</taxon>
    </lineage>
</organism>
<accession>A0A816M7W7</accession>
<sequence>MQILWKSNDYSF</sequence>
<comment type="caution">
    <text evidence="1">The sequence shown here is derived from an EMBL/GenBank/DDBJ whole genome shotgun (WGS) entry which is preliminary data.</text>
</comment>
<reference evidence="1" key="1">
    <citation type="submission" date="2021-02" db="EMBL/GenBank/DDBJ databases">
        <authorList>
            <person name="Nowell W R."/>
        </authorList>
    </citation>
    <scope>NUCLEOTIDE SEQUENCE</scope>
</reference>
<protein>
    <submittedName>
        <fullName evidence="1">Uncharacterized protein</fullName>
    </submittedName>
</protein>
<dbReference type="Proteomes" id="UP000663824">
    <property type="component" value="Unassembled WGS sequence"/>
</dbReference>
<dbReference type="Proteomes" id="UP000681967">
    <property type="component" value="Unassembled WGS sequence"/>
</dbReference>
<dbReference type="EMBL" id="CAJOBI010261779">
    <property type="protein sequence ID" value="CAF5123097.1"/>
    <property type="molecule type" value="Genomic_DNA"/>
</dbReference>
<evidence type="ECO:0000313" key="3">
    <source>
        <dbReference type="EMBL" id="CAF5123097.1"/>
    </source>
</evidence>
<gene>
    <name evidence="2" type="ORF">BYL167_LOCUS56520</name>
    <name evidence="1" type="ORF">MBJ925_LOCUS5980</name>
    <name evidence="3" type="ORF">SMN809_LOCUS62618</name>
</gene>
<dbReference type="EMBL" id="CAJOBH010223195">
    <property type="protein sequence ID" value="CAF5037262.1"/>
    <property type="molecule type" value="Genomic_DNA"/>
</dbReference>
<proteinExistence type="predicted"/>
<feature type="non-terminal residue" evidence="1">
    <location>
        <position position="1"/>
    </location>
</feature>